<reference evidence="1 2" key="1">
    <citation type="submission" date="2015-07" db="EMBL/GenBank/DDBJ databases">
        <authorList>
            <consortium name="Pathogen Informatics"/>
        </authorList>
    </citation>
    <scope>NUCLEOTIDE SEQUENCE [LARGE SCALE GENOMIC DNA]</scope>
    <source>
        <strain evidence="1 2">A51</strain>
    </source>
</reference>
<dbReference type="EMBL" id="CWOW01000006">
    <property type="protein sequence ID" value="CSA40940.1"/>
    <property type="molecule type" value="Genomic_DNA"/>
</dbReference>
<dbReference type="Proteomes" id="UP000044806">
    <property type="component" value="Unassembled WGS sequence"/>
</dbReference>
<organism evidence="1 2">
    <name type="scientific">Vibrio cholerae</name>
    <dbReference type="NCBI Taxonomy" id="666"/>
    <lineage>
        <taxon>Bacteria</taxon>
        <taxon>Pseudomonadati</taxon>
        <taxon>Pseudomonadota</taxon>
        <taxon>Gammaproteobacteria</taxon>
        <taxon>Vibrionales</taxon>
        <taxon>Vibrionaceae</taxon>
        <taxon>Vibrio</taxon>
    </lineage>
</organism>
<dbReference type="AlphaFoldDB" id="A0A655W2A8"/>
<protein>
    <submittedName>
        <fullName evidence="1">Uncharacterized protein</fullName>
    </submittedName>
</protein>
<name>A0A655W2A8_VIBCL</name>
<sequence length="81" mass="9611">MVAYMLFQHVGVFTLFSGNRYDIDKLHALRKLQHVQHHFITIFHLIHLVHTKHHREVGFLQLVEHHLVIGGPVSTFHHKQH</sequence>
<accession>A0A655W2A8</accession>
<evidence type="ECO:0000313" key="1">
    <source>
        <dbReference type="EMBL" id="CSA40940.1"/>
    </source>
</evidence>
<proteinExistence type="predicted"/>
<evidence type="ECO:0000313" key="2">
    <source>
        <dbReference type="Proteomes" id="UP000044806"/>
    </source>
</evidence>
<gene>
    <name evidence="1" type="ORF">ERS013165_01520</name>
</gene>